<keyword evidence="2 5" id="KW-0689">Ribosomal protein</keyword>
<comment type="similarity">
    <text evidence="1 5">Belongs to the universal ribosomal protein uL4 family.</text>
</comment>
<dbReference type="NCBIfam" id="TIGR03953">
    <property type="entry name" value="rplD_bact"/>
    <property type="match status" value="1"/>
</dbReference>
<comment type="caution">
    <text evidence="6">The sequence shown here is derived from an EMBL/GenBank/DDBJ whole genome shotgun (WGS) entry which is preliminary data.</text>
</comment>
<sequence length="207" mass="23134">MSSIAVLNSENKKVKEIDFLPKVSLEKVNLSVVQQAVINRLANSRKGTASTKDRSEVNYSTVKLYRQKGTGRARAGSRKSPVRVGGGTIFGPKPRDYSYSIPKKARRKAVRSVISEKYRNGDILVVEDINLGEIKTKALRKMLDGFGVSSSALILMGERDEILRKSARNLPDVRVLNINNINTYDLLNHKKLIIKEKDLAHLEEMLG</sequence>
<dbReference type="GO" id="GO:1990904">
    <property type="term" value="C:ribonucleoprotein complex"/>
    <property type="evidence" value="ECO:0007669"/>
    <property type="project" value="UniProtKB-KW"/>
</dbReference>
<proteinExistence type="inferred from homology"/>
<protein>
    <recommendedName>
        <fullName evidence="4 5">Large ribosomal subunit protein uL4</fullName>
    </recommendedName>
</protein>
<organism evidence="6 7">
    <name type="scientific">Candidatus Schekmanbacteria bacterium RIFCSPLOWO2_12_FULL_38_15</name>
    <dbReference type="NCBI Taxonomy" id="1817883"/>
    <lineage>
        <taxon>Bacteria</taxon>
        <taxon>Candidatus Schekmaniibacteriota</taxon>
    </lineage>
</organism>
<dbReference type="STRING" id="1817883.A3G31_03775"/>
<comment type="function">
    <text evidence="5">One of the primary rRNA binding proteins, this protein initially binds near the 5'-end of the 23S rRNA. It is important during the early stages of 50S assembly. It makes multiple contacts with different domains of the 23S rRNA in the assembled 50S subunit and ribosome.</text>
</comment>
<name>A0A1F7SLM0_9BACT</name>
<accession>A0A1F7SLM0</accession>
<dbReference type="Proteomes" id="UP000178082">
    <property type="component" value="Unassembled WGS sequence"/>
</dbReference>
<comment type="subunit">
    <text evidence="5">Part of the 50S ribosomal subunit.</text>
</comment>
<evidence type="ECO:0000256" key="2">
    <source>
        <dbReference type="ARBA" id="ARBA00022980"/>
    </source>
</evidence>
<dbReference type="GO" id="GO:0019843">
    <property type="term" value="F:rRNA binding"/>
    <property type="evidence" value="ECO:0007669"/>
    <property type="project" value="UniProtKB-UniRule"/>
</dbReference>
<evidence type="ECO:0000256" key="1">
    <source>
        <dbReference type="ARBA" id="ARBA00010528"/>
    </source>
</evidence>
<dbReference type="EMBL" id="MGDI01000009">
    <property type="protein sequence ID" value="OGL54663.1"/>
    <property type="molecule type" value="Genomic_DNA"/>
</dbReference>
<keyword evidence="5" id="KW-0699">rRNA-binding</keyword>
<dbReference type="AlphaFoldDB" id="A0A1F7SLM0"/>
<evidence type="ECO:0000313" key="7">
    <source>
        <dbReference type="Proteomes" id="UP000178082"/>
    </source>
</evidence>
<dbReference type="Pfam" id="PF00573">
    <property type="entry name" value="Ribosomal_L4"/>
    <property type="match status" value="1"/>
</dbReference>
<gene>
    <name evidence="5" type="primary">rplD</name>
    <name evidence="6" type="ORF">A3G31_03775</name>
</gene>
<dbReference type="PANTHER" id="PTHR10746">
    <property type="entry name" value="50S RIBOSOMAL PROTEIN L4"/>
    <property type="match status" value="1"/>
</dbReference>
<dbReference type="HAMAP" id="MF_01328_B">
    <property type="entry name" value="Ribosomal_uL4_B"/>
    <property type="match status" value="1"/>
</dbReference>
<dbReference type="PANTHER" id="PTHR10746:SF6">
    <property type="entry name" value="LARGE RIBOSOMAL SUBUNIT PROTEIN UL4M"/>
    <property type="match status" value="1"/>
</dbReference>
<dbReference type="GO" id="GO:0006412">
    <property type="term" value="P:translation"/>
    <property type="evidence" value="ECO:0007669"/>
    <property type="project" value="UniProtKB-UniRule"/>
</dbReference>
<evidence type="ECO:0000256" key="5">
    <source>
        <dbReference type="HAMAP-Rule" id="MF_01328"/>
    </source>
</evidence>
<dbReference type="SUPFAM" id="SSF52166">
    <property type="entry name" value="Ribosomal protein L4"/>
    <property type="match status" value="1"/>
</dbReference>
<dbReference type="InterPro" id="IPR023574">
    <property type="entry name" value="Ribosomal_uL4_dom_sf"/>
</dbReference>
<keyword evidence="3 5" id="KW-0687">Ribonucleoprotein</keyword>
<reference evidence="6 7" key="1">
    <citation type="journal article" date="2016" name="Nat. Commun.">
        <title>Thousands of microbial genomes shed light on interconnected biogeochemical processes in an aquifer system.</title>
        <authorList>
            <person name="Anantharaman K."/>
            <person name="Brown C.T."/>
            <person name="Hug L.A."/>
            <person name="Sharon I."/>
            <person name="Castelle C.J."/>
            <person name="Probst A.J."/>
            <person name="Thomas B.C."/>
            <person name="Singh A."/>
            <person name="Wilkins M.J."/>
            <person name="Karaoz U."/>
            <person name="Brodie E.L."/>
            <person name="Williams K.H."/>
            <person name="Hubbard S.S."/>
            <person name="Banfield J.F."/>
        </authorList>
    </citation>
    <scope>NUCLEOTIDE SEQUENCE [LARGE SCALE GENOMIC DNA]</scope>
</reference>
<keyword evidence="5" id="KW-0694">RNA-binding</keyword>
<dbReference type="InterPro" id="IPR013005">
    <property type="entry name" value="Ribosomal_uL4-like"/>
</dbReference>
<evidence type="ECO:0000256" key="4">
    <source>
        <dbReference type="ARBA" id="ARBA00035244"/>
    </source>
</evidence>
<dbReference type="Gene3D" id="3.40.1370.10">
    <property type="match status" value="1"/>
</dbReference>
<evidence type="ECO:0000256" key="3">
    <source>
        <dbReference type="ARBA" id="ARBA00023274"/>
    </source>
</evidence>
<dbReference type="GO" id="GO:0005840">
    <property type="term" value="C:ribosome"/>
    <property type="evidence" value="ECO:0007669"/>
    <property type="project" value="UniProtKB-KW"/>
</dbReference>
<dbReference type="GO" id="GO:0003735">
    <property type="term" value="F:structural constituent of ribosome"/>
    <property type="evidence" value="ECO:0007669"/>
    <property type="project" value="InterPro"/>
</dbReference>
<dbReference type="InterPro" id="IPR002136">
    <property type="entry name" value="Ribosomal_uL4"/>
</dbReference>
<comment type="function">
    <text evidence="5">Forms part of the polypeptide exit tunnel.</text>
</comment>
<evidence type="ECO:0000313" key="6">
    <source>
        <dbReference type="EMBL" id="OGL54663.1"/>
    </source>
</evidence>